<organism evidence="9 10">
    <name type="scientific">Gluconacetobacter diazotrophicus (strain ATCC 49037 / DSM 5601 / CCUG 37298 / CIP 103539 / LMG 7603 / PAl5)</name>
    <dbReference type="NCBI Taxonomy" id="272568"/>
    <lineage>
        <taxon>Bacteria</taxon>
        <taxon>Pseudomonadati</taxon>
        <taxon>Pseudomonadota</taxon>
        <taxon>Alphaproteobacteria</taxon>
        <taxon>Acetobacterales</taxon>
        <taxon>Acetobacteraceae</taxon>
        <taxon>Gluconacetobacter</taxon>
    </lineage>
</organism>
<protein>
    <recommendedName>
        <fullName evidence="11">YcfA family protein</fullName>
    </recommendedName>
</protein>
<dbReference type="InterPro" id="IPR012933">
    <property type="entry name" value="HicA_mRNA_interferase"/>
</dbReference>
<gene>
    <name evidence="9" type="ordered locus">GDI3800</name>
</gene>
<evidence type="ECO:0000256" key="1">
    <source>
        <dbReference type="ARBA" id="ARBA00006620"/>
    </source>
</evidence>
<evidence type="ECO:0000256" key="2">
    <source>
        <dbReference type="ARBA" id="ARBA00022649"/>
    </source>
</evidence>
<reference evidence="9 10" key="1">
    <citation type="journal article" date="2009" name="BMC Genomics">
        <title>Complete genome sequence of the sugarcane nitrogen-fixing endophyte Gluconacetobacter diazotrophicus Pal5.</title>
        <authorList>
            <person name="Bertalan M."/>
            <person name="Albano R."/>
            <person name="Padua V."/>
            <person name="Rouws L."/>
            <person name="Rojas C."/>
            <person name="Hemerly A."/>
            <person name="Teixeira K."/>
            <person name="Schwab S."/>
            <person name="Araujo J."/>
            <person name="Oliveira A."/>
            <person name="Franca L."/>
            <person name="Magalhaes V."/>
            <person name="Alqueres S."/>
            <person name="Cardoso A."/>
            <person name="Almeida W."/>
            <person name="Loureiro M.M."/>
            <person name="Nogueira E."/>
            <person name="Cidade D."/>
            <person name="Oliveira D."/>
            <person name="Simao T."/>
            <person name="Macedo J."/>
            <person name="Valadao A."/>
            <person name="Dreschsel M."/>
            <person name="Freitas F."/>
            <person name="Vidal M."/>
            <person name="Guedes H."/>
            <person name="Rodrigues E."/>
            <person name="Meneses C."/>
            <person name="Brioso P."/>
            <person name="Pozzer L."/>
            <person name="Figueiredo D."/>
            <person name="Montano H."/>
            <person name="Junior J."/>
            <person name="Filho G."/>
            <person name="Flores V."/>
            <person name="Ferreira B."/>
            <person name="Branco A."/>
            <person name="Gonzalez P."/>
            <person name="Guillobel H."/>
            <person name="Lemos M."/>
            <person name="Seibel L."/>
            <person name="Macedo J."/>
            <person name="Alves-Ferreira M."/>
            <person name="Sachetto-Martins G."/>
            <person name="Coelho A."/>
            <person name="Santos E."/>
            <person name="Amaral G."/>
            <person name="Neves A."/>
            <person name="Pacheco A.B."/>
            <person name="Carvalho D."/>
            <person name="Lery L."/>
            <person name="Bisch P."/>
            <person name="Rossle S.C."/>
            <person name="Urmenyi T."/>
            <person name="Kruger W.V."/>
            <person name="Martins O."/>
            <person name="Baldani J.I."/>
            <person name="Ferreira P.C."/>
        </authorList>
    </citation>
    <scope>NUCLEOTIDE SEQUENCE [LARGE SCALE GENOMIC DNA]</scope>
    <source>
        <strain evidence="10">ATCC 49037 / DSM 5601 / CCUG 37298 / CIP 103539 / LMG 7603 / PAl5</strain>
    </source>
</reference>
<dbReference type="GO" id="GO:0003729">
    <property type="term" value="F:mRNA binding"/>
    <property type="evidence" value="ECO:0007669"/>
    <property type="project" value="InterPro"/>
</dbReference>
<proteinExistence type="inferred from homology"/>
<dbReference type="GO" id="GO:0016787">
    <property type="term" value="F:hydrolase activity"/>
    <property type="evidence" value="ECO:0007669"/>
    <property type="project" value="UniProtKB-KW"/>
</dbReference>
<evidence type="ECO:0000256" key="6">
    <source>
        <dbReference type="ARBA" id="ARBA00022884"/>
    </source>
</evidence>
<keyword evidence="3" id="KW-0540">Nuclease</keyword>
<keyword evidence="4" id="KW-0255">Endonuclease</keyword>
<dbReference type="EMBL" id="AM889285">
    <property type="protein sequence ID" value="CAP57743.1"/>
    <property type="molecule type" value="Genomic_DNA"/>
</dbReference>
<dbReference type="GO" id="GO:0004519">
    <property type="term" value="F:endonuclease activity"/>
    <property type="evidence" value="ECO:0007669"/>
    <property type="project" value="UniProtKB-KW"/>
</dbReference>
<dbReference type="PANTHER" id="PTHR34873">
    <property type="entry name" value="SSR1766 PROTEIN"/>
    <property type="match status" value="1"/>
</dbReference>
<dbReference type="AlphaFoldDB" id="A9H9R7"/>
<evidence type="ECO:0000256" key="7">
    <source>
        <dbReference type="ARBA" id="ARBA00023016"/>
    </source>
</evidence>
<comment type="similarity">
    <text evidence="1">Belongs to the HicA mRNA interferase family.</text>
</comment>
<keyword evidence="6" id="KW-0694">RNA-binding</keyword>
<keyword evidence="10" id="KW-1185">Reference proteome</keyword>
<evidence type="ECO:0000313" key="9">
    <source>
        <dbReference type="EMBL" id="CAP57743.1"/>
    </source>
</evidence>
<sequence>MYRVYKRYMNSADLIRELKKAGWMEVRSRGSHHIFRHPDHGHSVTVPHPKKGLGKGLVAAIRKQAGLK</sequence>
<evidence type="ECO:0000313" key="10">
    <source>
        <dbReference type="Proteomes" id="UP000001176"/>
    </source>
</evidence>
<keyword evidence="7" id="KW-0346">Stress response</keyword>
<evidence type="ECO:0000256" key="4">
    <source>
        <dbReference type="ARBA" id="ARBA00022759"/>
    </source>
</evidence>
<evidence type="ECO:0008006" key="11">
    <source>
        <dbReference type="Google" id="ProtNLM"/>
    </source>
</evidence>
<accession>A9H9R7</accession>
<feature type="region of interest" description="Disordered" evidence="8">
    <location>
        <begin position="34"/>
        <end position="53"/>
    </location>
</feature>
<dbReference type="InterPro" id="IPR038570">
    <property type="entry name" value="HicA_sf"/>
</dbReference>
<dbReference type="SUPFAM" id="SSF54786">
    <property type="entry name" value="YcfA/nrd intein domain"/>
    <property type="match status" value="1"/>
</dbReference>
<dbReference type="PANTHER" id="PTHR34873:SF3">
    <property type="entry name" value="ADDICTION MODULE TOXIN, HICA FAMILY"/>
    <property type="match status" value="1"/>
</dbReference>
<evidence type="ECO:0000256" key="8">
    <source>
        <dbReference type="SAM" id="MobiDB-lite"/>
    </source>
</evidence>
<evidence type="ECO:0000256" key="3">
    <source>
        <dbReference type="ARBA" id="ARBA00022722"/>
    </source>
</evidence>
<dbReference type="Gene3D" id="3.30.920.30">
    <property type="entry name" value="Hypothetical protein"/>
    <property type="match status" value="1"/>
</dbReference>
<dbReference type="Pfam" id="PF07927">
    <property type="entry name" value="HicA_toxin"/>
    <property type="match status" value="1"/>
</dbReference>
<keyword evidence="2" id="KW-1277">Toxin-antitoxin system</keyword>
<evidence type="ECO:0000256" key="5">
    <source>
        <dbReference type="ARBA" id="ARBA00022801"/>
    </source>
</evidence>
<keyword evidence="5" id="KW-0378">Hydrolase</keyword>
<dbReference type="KEGG" id="gdi:GDI3800"/>
<dbReference type="Proteomes" id="UP000001176">
    <property type="component" value="Chromosome"/>
</dbReference>
<name>A9H9R7_GLUDA</name>